<feature type="transmembrane region" description="Helical" evidence="10">
    <location>
        <begin position="94"/>
        <end position="115"/>
    </location>
</feature>
<evidence type="ECO:0000256" key="7">
    <source>
        <dbReference type="ARBA" id="ARBA00023098"/>
    </source>
</evidence>
<evidence type="ECO:0000256" key="10">
    <source>
        <dbReference type="RuleBase" id="RU361115"/>
    </source>
</evidence>
<dbReference type="EMBL" id="LCUC01000272">
    <property type="protein sequence ID" value="KKY32880.1"/>
    <property type="molecule type" value="Genomic_DNA"/>
</dbReference>
<dbReference type="OrthoDB" id="10259681at2759"/>
<keyword evidence="3 10" id="KW-0808">Transferase</keyword>
<comment type="caution">
    <text evidence="12">The sequence shown here is derived from an EMBL/GenBank/DDBJ whole genome shotgun (WGS) entry which is preliminary data.</text>
</comment>
<proteinExistence type="inferred from homology"/>
<comment type="subcellular location">
    <subcellularLocation>
        <location evidence="1">Membrane</location>
        <topology evidence="1">Multi-pass membrane protein</topology>
    </subcellularLocation>
</comment>
<dbReference type="GO" id="GO:0030148">
    <property type="term" value="P:sphingolipid biosynthetic process"/>
    <property type="evidence" value="ECO:0007669"/>
    <property type="project" value="TreeGrafter"/>
</dbReference>
<evidence type="ECO:0000313" key="13">
    <source>
        <dbReference type="Proteomes" id="UP000034680"/>
    </source>
</evidence>
<evidence type="ECO:0000256" key="1">
    <source>
        <dbReference type="ARBA" id="ARBA00004141"/>
    </source>
</evidence>
<evidence type="ECO:0000256" key="6">
    <source>
        <dbReference type="ARBA" id="ARBA00022989"/>
    </source>
</evidence>
<keyword evidence="7 10" id="KW-0443">Lipid metabolism</keyword>
<comment type="similarity">
    <text evidence="10">Belongs to the ELO family.</text>
</comment>
<evidence type="ECO:0000256" key="4">
    <source>
        <dbReference type="ARBA" id="ARBA00022692"/>
    </source>
</evidence>
<dbReference type="InterPro" id="IPR002076">
    <property type="entry name" value="ELO_fam"/>
</dbReference>
<dbReference type="AlphaFoldDB" id="A0A0G2HY89"/>
<dbReference type="GO" id="GO:0005789">
    <property type="term" value="C:endoplasmic reticulum membrane"/>
    <property type="evidence" value="ECO:0007669"/>
    <property type="project" value="TreeGrafter"/>
</dbReference>
<keyword evidence="5 10" id="KW-0276">Fatty acid metabolism</keyword>
<dbReference type="GO" id="GO:0034625">
    <property type="term" value="P:fatty acid elongation, monounsaturated fatty acid"/>
    <property type="evidence" value="ECO:0007669"/>
    <property type="project" value="TreeGrafter"/>
</dbReference>
<evidence type="ECO:0000256" key="11">
    <source>
        <dbReference type="SAM" id="MobiDB-lite"/>
    </source>
</evidence>
<dbReference type="PANTHER" id="PTHR11157:SF169">
    <property type="entry name" value="ELONGATION OF FATTY ACIDS PROTEIN"/>
    <property type="match status" value="1"/>
</dbReference>
<dbReference type="STRING" id="1214573.A0A0G2HY89"/>
<dbReference type="EC" id="2.3.1.-" evidence="10"/>
<feature type="transmembrane region" description="Helical" evidence="10">
    <location>
        <begin position="245"/>
        <end position="265"/>
    </location>
</feature>
<evidence type="ECO:0000256" key="9">
    <source>
        <dbReference type="ARBA" id="ARBA00023160"/>
    </source>
</evidence>
<accession>A0A0G2HY89</accession>
<gene>
    <name evidence="12" type="ORF">UCDDA912_g07149</name>
</gene>
<keyword evidence="4 10" id="KW-0812">Transmembrane</keyword>
<organism evidence="12 13">
    <name type="scientific">Diaporthe ampelina</name>
    <dbReference type="NCBI Taxonomy" id="1214573"/>
    <lineage>
        <taxon>Eukaryota</taxon>
        <taxon>Fungi</taxon>
        <taxon>Dikarya</taxon>
        <taxon>Ascomycota</taxon>
        <taxon>Pezizomycotina</taxon>
        <taxon>Sordariomycetes</taxon>
        <taxon>Sordariomycetidae</taxon>
        <taxon>Diaporthales</taxon>
        <taxon>Diaporthaceae</taxon>
        <taxon>Diaporthe</taxon>
    </lineage>
</organism>
<keyword evidence="8 10" id="KW-0472">Membrane</keyword>
<keyword evidence="13" id="KW-1185">Reference proteome</keyword>
<evidence type="ECO:0000256" key="2">
    <source>
        <dbReference type="ARBA" id="ARBA00022516"/>
    </source>
</evidence>
<keyword evidence="9 10" id="KW-0275">Fatty acid biosynthesis</keyword>
<dbReference type="Proteomes" id="UP000034680">
    <property type="component" value="Unassembled WGS sequence"/>
</dbReference>
<dbReference type="Pfam" id="PF01151">
    <property type="entry name" value="ELO"/>
    <property type="match status" value="1"/>
</dbReference>
<comment type="catalytic activity">
    <reaction evidence="10">
        <text>an acyl-CoA + malonyl-CoA + H(+) = a 3-oxoacyl-CoA + CO2 + CoA</text>
        <dbReference type="Rhea" id="RHEA:50252"/>
        <dbReference type="ChEBI" id="CHEBI:15378"/>
        <dbReference type="ChEBI" id="CHEBI:16526"/>
        <dbReference type="ChEBI" id="CHEBI:57287"/>
        <dbReference type="ChEBI" id="CHEBI:57384"/>
        <dbReference type="ChEBI" id="CHEBI:58342"/>
        <dbReference type="ChEBI" id="CHEBI:90726"/>
    </reaction>
    <physiologicalReaction direction="left-to-right" evidence="10">
        <dbReference type="Rhea" id="RHEA:50253"/>
    </physiologicalReaction>
</comment>
<keyword evidence="6 10" id="KW-1133">Transmembrane helix</keyword>
<feature type="region of interest" description="Disordered" evidence="11">
    <location>
        <begin position="453"/>
        <end position="498"/>
    </location>
</feature>
<dbReference type="PANTHER" id="PTHR11157">
    <property type="entry name" value="FATTY ACID ACYL TRANSFERASE-RELATED"/>
    <property type="match status" value="1"/>
</dbReference>
<dbReference type="GO" id="GO:0034626">
    <property type="term" value="P:fatty acid elongation, polyunsaturated fatty acid"/>
    <property type="evidence" value="ECO:0007669"/>
    <property type="project" value="TreeGrafter"/>
</dbReference>
<dbReference type="GO" id="GO:0042761">
    <property type="term" value="P:very long-chain fatty acid biosynthetic process"/>
    <property type="evidence" value="ECO:0007669"/>
    <property type="project" value="TreeGrafter"/>
</dbReference>
<feature type="compositionally biased region" description="Polar residues" evidence="11">
    <location>
        <begin position="453"/>
        <end position="481"/>
    </location>
</feature>
<keyword evidence="2 10" id="KW-0444">Lipid biosynthesis</keyword>
<sequence length="498" mass="54181">MDASQVFATAPDSALFSGMLSPASLREPQFLPPPAPGSVASAPPVLIPDHIYRAALDPRVPVTIAALYAVTAKLLNWYNTSNSKKPWAISRTRLFHVFIVVHNIFLAVYSAWTFYGMVGVMRRSVVNPWGPEGLNGFVDSMTRLHGPSGLGNAVYYSQQDGQWTSYSNSVALASDDTPSRTDLGRIWNEGLAFYGWIFYLSKFYEVLDTLIILAKGKQSSVLQTYHHAGAMMCMWAGMRYMSPPIWMFVFVNSGIHAMMYTYYTLSAFSIRVPVFIKRTLTSLQITQFLVGASYAMIHSFVSYSLPVAKTVVQDSAAPAASSADADNSVFASGPAFLDNLKQMVLGVASKVTTSVAEQAASAEANAEPEQSTTTQETVYTHEIVPCINTTGQTFAIWLNVLYLAPLTYLFVKFFITSYLRRSSAGSAKGKGKGSRESQVTVAEKAGWDAAQSIQQEVYGEGSSNSQATGSVTSNGQVNGKASSRVPKPVTTPRRSRHA</sequence>
<evidence type="ECO:0000256" key="3">
    <source>
        <dbReference type="ARBA" id="ARBA00022679"/>
    </source>
</evidence>
<evidence type="ECO:0000313" key="12">
    <source>
        <dbReference type="EMBL" id="KKY32880.1"/>
    </source>
</evidence>
<dbReference type="GO" id="GO:0009922">
    <property type="term" value="F:fatty acid elongase activity"/>
    <property type="evidence" value="ECO:0007669"/>
    <property type="project" value="InterPro"/>
</dbReference>
<feature type="transmembrane region" description="Helical" evidence="10">
    <location>
        <begin position="394"/>
        <end position="415"/>
    </location>
</feature>
<comment type="caution">
    <text evidence="10">Lacks conserved residue(s) required for the propagation of feature annotation.</text>
</comment>
<reference evidence="12 13" key="1">
    <citation type="submission" date="2015-05" db="EMBL/GenBank/DDBJ databases">
        <title>Distinctive expansion of gene families associated with plant cell wall degradation and secondary metabolism in the genomes of grapevine trunk pathogens.</title>
        <authorList>
            <person name="Lawrence D.P."/>
            <person name="Travadon R."/>
            <person name="Rolshausen P.E."/>
            <person name="Baumgartner K."/>
        </authorList>
    </citation>
    <scope>NUCLEOTIDE SEQUENCE [LARGE SCALE GENOMIC DNA]</scope>
    <source>
        <strain evidence="12">DA912</strain>
    </source>
</reference>
<dbReference type="GO" id="GO:0019367">
    <property type="term" value="P:fatty acid elongation, saturated fatty acid"/>
    <property type="evidence" value="ECO:0007669"/>
    <property type="project" value="TreeGrafter"/>
</dbReference>
<name>A0A0G2HY89_9PEZI</name>
<feature type="transmembrane region" description="Helical" evidence="10">
    <location>
        <begin position="285"/>
        <end position="305"/>
    </location>
</feature>
<reference evidence="12 13" key="2">
    <citation type="submission" date="2015-05" db="EMBL/GenBank/DDBJ databases">
        <authorList>
            <person name="Morales-Cruz A."/>
            <person name="Amrine K.C."/>
            <person name="Cantu D."/>
        </authorList>
    </citation>
    <scope>NUCLEOTIDE SEQUENCE [LARGE SCALE GENOMIC DNA]</scope>
    <source>
        <strain evidence="12">DA912</strain>
    </source>
</reference>
<evidence type="ECO:0000256" key="5">
    <source>
        <dbReference type="ARBA" id="ARBA00022832"/>
    </source>
</evidence>
<evidence type="ECO:0000256" key="8">
    <source>
        <dbReference type="ARBA" id="ARBA00023136"/>
    </source>
</evidence>
<protein>
    <recommendedName>
        <fullName evidence="10">Elongation of fatty acids protein</fullName>
        <ecNumber evidence="10">2.3.1.-</ecNumber>
    </recommendedName>
</protein>